<evidence type="ECO:0000313" key="3">
    <source>
        <dbReference type="EMBL" id="RMX48168.1"/>
    </source>
</evidence>
<dbReference type="InterPro" id="IPR001298">
    <property type="entry name" value="Filamin/ABP280_rpt"/>
</dbReference>
<gene>
    <name evidence="3" type="ORF">pdam_00015383</name>
</gene>
<dbReference type="PANTHER" id="PTHR16165:SF5">
    <property type="entry name" value="NXPE FAMILY MEMBER 3"/>
    <property type="match status" value="1"/>
</dbReference>
<evidence type="ECO:0008006" key="5">
    <source>
        <dbReference type="Google" id="ProtNLM"/>
    </source>
</evidence>
<evidence type="ECO:0000313" key="4">
    <source>
        <dbReference type="Proteomes" id="UP000275408"/>
    </source>
</evidence>
<dbReference type="InterPro" id="IPR013783">
    <property type="entry name" value="Ig-like_fold"/>
</dbReference>
<dbReference type="SUPFAM" id="SSF81296">
    <property type="entry name" value="E set domains"/>
    <property type="match status" value="1"/>
</dbReference>
<feature type="signal peptide" evidence="2">
    <location>
        <begin position="1"/>
        <end position="19"/>
    </location>
</feature>
<dbReference type="PROSITE" id="PS50194">
    <property type="entry name" value="FILAMIN_REPEAT"/>
    <property type="match status" value="1"/>
</dbReference>
<dbReference type="InterPro" id="IPR036514">
    <property type="entry name" value="SGNH_hydro_sf"/>
</dbReference>
<dbReference type="Proteomes" id="UP000275408">
    <property type="component" value="Unassembled WGS sequence"/>
</dbReference>
<name>A0A3M6U3V1_POCDA</name>
<proteinExistence type="predicted"/>
<dbReference type="Gene3D" id="2.60.40.10">
    <property type="entry name" value="Immunoglobulins"/>
    <property type="match status" value="1"/>
</dbReference>
<dbReference type="PANTHER" id="PTHR16165">
    <property type="entry name" value="NXPE FAMILY MEMBER"/>
    <property type="match status" value="1"/>
</dbReference>
<organism evidence="3 4">
    <name type="scientific">Pocillopora damicornis</name>
    <name type="common">Cauliflower coral</name>
    <name type="synonym">Millepora damicornis</name>
    <dbReference type="NCBI Taxonomy" id="46731"/>
    <lineage>
        <taxon>Eukaryota</taxon>
        <taxon>Metazoa</taxon>
        <taxon>Cnidaria</taxon>
        <taxon>Anthozoa</taxon>
        <taxon>Hexacorallia</taxon>
        <taxon>Scleractinia</taxon>
        <taxon>Astrocoeniina</taxon>
        <taxon>Pocilloporidae</taxon>
        <taxon>Pocillopora</taxon>
    </lineage>
</organism>
<sequence>MMTTLSILIFISFITCFDAEKHFENERLNYRKNVIDFKFAWCQMRMHRYEWKNLIGHCLTRVSWDAKPLDKKLQTRASKSYVKKLDIKPVGFFSKIYIQSVSVKNENKTIGGDSWRVDIRGPSNMAATVYDKKNGVYEAVFLPEEPGLYRAEITLDYSLCKGFKDPPVDWFMRGCRHGSFQPHGSLGNRTHDFLQGRLGGEQITFSVPSSSTIIAKEINAFKKVSQTACKEKCNLLVDGYGSWIGEQWRPYQTGRCFTASLGRSGHQQGRGILWVYGDSLNRYFYESLLKRPLCWQVFRACYHTMLWVYVLTQSAKEEMNLMFGRKPINIPRILYELQNVVTRSDMDQDSALILNAGVHLLKSASFYNYQKVINGFISVLKRYYRGTVIWKSTTAIHDQRELYSGCFRRFHSDQRIQLFNAYANWAMCKAGFLVLDVYPVSSSYPKGTLDGVHFNELVFYPAAEAVERFFQT</sequence>
<accession>A0A3M6U3V1</accession>
<dbReference type="OrthoDB" id="5950030at2759"/>
<comment type="caution">
    <text evidence="3">The sequence shown here is derived from an EMBL/GenBank/DDBJ whole genome shotgun (WGS) entry which is preliminary data.</text>
</comment>
<dbReference type="Pfam" id="PF00630">
    <property type="entry name" value="Filamin"/>
    <property type="match status" value="1"/>
</dbReference>
<dbReference type="AlphaFoldDB" id="A0A3M6U3V1"/>
<dbReference type="Gene3D" id="3.40.50.1110">
    <property type="entry name" value="SGNH hydrolase"/>
    <property type="match status" value="1"/>
</dbReference>
<dbReference type="SMART" id="SM00557">
    <property type="entry name" value="IG_FLMN"/>
    <property type="match status" value="1"/>
</dbReference>
<feature type="chain" id="PRO_5018001506" description="SGNH hydrolase-type esterase domain-containing protein" evidence="2">
    <location>
        <begin position="20"/>
        <end position="472"/>
    </location>
</feature>
<evidence type="ECO:0000256" key="2">
    <source>
        <dbReference type="SAM" id="SignalP"/>
    </source>
</evidence>
<reference evidence="3 4" key="1">
    <citation type="journal article" date="2018" name="Sci. Rep.">
        <title>Comparative analysis of the Pocillopora damicornis genome highlights role of immune system in coral evolution.</title>
        <authorList>
            <person name="Cunning R."/>
            <person name="Bay R.A."/>
            <person name="Gillette P."/>
            <person name="Baker A.C."/>
            <person name="Traylor-Knowles N."/>
        </authorList>
    </citation>
    <scope>NUCLEOTIDE SEQUENCE [LARGE SCALE GENOMIC DNA]</scope>
    <source>
        <strain evidence="3">RSMAS</strain>
        <tissue evidence="3">Whole animal</tissue>
    </source>
</reference>
<keyword evidence="2" id="KW-0732">Signal</keyword>
<dbReference type="InterPro" id="IPR017868">
    <property type="entry name" value="Filamin/ABP280_repeat-like"/>
</dbReference>
<evidence type="ECO:0000256" key="1">
    <source>
        <dbReference type="PROSITE-ProRule" id="PRU00087"/>
    </source>
</evidence>
<feature type="repeat" description="Filamin" evidence="1">
    <location>
        <begin position="100"/>
        <end position="172"/>
    </location>
</feature>
<protein>
    <recommendedName>
        <fullName evidence="5">SGNH hydrolase-type esterase domain-containing protein</fullName>
    </recommendedName>
</protein>
<dbReference type="EMBL" id="RCHS01002306">
    <property type="protein sequence ID" value="RMX48168.1"/>
    <property type="molecule type" value="Genomic_DNA"/>
</dbReference>
<dbReference type="InterPro" id="IPR014756">
    <property type="entry name" value="Ig_E-set"/>
</dbReference>
<keyword evidence="4" id="KW-1185">Reference proteome</keyword>